<gene>
    <name evidence="11" type="ORF">ACHAXA_000723</name>
</gene>
<keyword evidence="4 9" id="KW-0547">Nucleotide-binding</keyword>
<dbReference type="InterPro" id="IPR034907">
    <property type="entry name" value="NDK-like_dom"/>
</dbReference>
<evidence type="ECO:0000313" key="11">
    <source>
        <dbReference type="EMBL" id="KAL3815486.1"/>
    </source>
</evidence>
<feature type="binding site" evidence="7">
    <location>
        <position position="140"/>
    </location>
    <ligand>
        <name>ATP</name>
        <dbReference type="ChEBI" id="CHEBI:30616"/>
    </ligand>
</feature>
<organism evidence="11 12">
    <name type="scientific">Cyclostephanos tholiformis</name>
    <dbReference type="NCBI Taxonomy" id="382380"/>
    <lineage>
        <taxon>Eukaryota</taxon>
        <taxon>Sar</taxon>
        <taxon>Stramenopiles</taxon>
        <taxon>Ochrophyta</taxon>
        <taxon>Bacillariophyta</taxon>
        <taxon>Coscinodiscophyceae</taxon>
        <taxon>Thalassiosirophycidae</taxon>
        <taxon>Stephanodiscales</taxon>
        <taxon>Stephanodiscaceae</taxon>
        <taxon>Cyclostephanos</taxon>
    </lineage>
</organism>
<dbReference type="Proteomes" id="UP001530377">
    <property type="component" value="Unassembled WGS sequence"/>
</dbReference>
<evidence type="ECO:0000256" key="6">
    <source>
        <dbReference type="ARBA" id="ARBA00022840"/>
    </source>
</evidence>
<dbReference type="SUPFAM" id="SSF54919">
    <property type="entry name" value="Nucleoside diphosphate kinase, NDK"/>
    <property type="match status" value="1"/>
</dbReference>
<dbReference type="InterPro" id="IPR023005">
    <property type="entry name" value="Nucleoside_diP_kinase_AS"/>
</dbReference>
<dbReference type="NCBIfam" id="NF001908">
    <property type="entry name" value="PRK00668.1"/>
    <property type="match status" value="1"/>
</dbReference>
<dbReference type="EMBL" id="JALLPB020000197">
    <property type="protein sequence ID" value="KAL3815486.1"/>
    <property type="molecule type" value="Genomic_DNA"/>
</dbReference>
<dbReference type="SMART" id="SM00562">
    <property type="entry name" value="NDK"/>
    <property type="match status" value="1"/>
</dbReference>
<keyword evidence="6 9" id="KW-0067">ATP-binding</keyword>
<feature type="domain" description="Nucleoside diphosphate kinase-like" evidence="10">
    <location>
        <begin position="56"/>
        <end position="193"/>
    </location>
</feature>
<evidence type="ECO:0000259" key="10">
    <source>
        <dbReference type="SMART" id="SM00562"/>
    </source>
</evidence>
<evidence type="ECO:0000256" key="9">
    <source>
        <dbReference type="RuleBase" id="RU004013"/>
    </source>
</evidence>
<feature type="binding site" evidence="7">
    <location>
        <position position="146"/>
    </location>
    <ligand>
        <name>ATP</name>
        <dbReference type="ChEBI" id="CHEBI:30616"/>
    </ligand>
</feature>
<feature type="binding site" evidence="7">
    <location>
        <position position="64"/>
    </location>
    <ligand>
        <name>ATP</name>
        <dbReference type="ChEBI" id="CHEBI:30616"/>
    </ligand>
</feature>
<comment type="cofactor">
    <cofactor evidence="1">
        <name>Mg(2+)</name>
        <dbReference type="ChEBI" id="CHEBI:18420"/>
    </cofactor>
</comment>
<evidence type="ECO:0000256" key="2">
    <source>
        <dbReference type="ARBA" id="ARBA00008142"/>
    </source>
</evidence>
<accession>A0ABD3RU86</accession>
<keyword evidence="3 9" id="KW-0808">Transferase</keyword>
<evidence type="ECO:0000313" key="12">
    <source>
        <dbReference type="Proteomes" id="UP001530377"/>
    </source>
</evidence>
<comment type="similarity">
    <text evidence="2 7 8">Belongs to the NDK family.</text>
</comment>
<keyword evidence="12" id="KW-1185">Reference proteome</keyword>
<proteinExistence type="inferred from homology"/>
<dbReference type="Gene3D" id="3.30.70.141">
    <property type="entry name" value="Nucleoside diphosphate kinase-like domain"/>
    <property type="match status" value="1"/>
</dbReference>
<evidence type="ECO:0000256" key="7">
    <source>
        <dbReference type="PROSITE-ProRule" id="PRU00706"/>
    </source>
</evidence>
<dbReference type="InterPro" id="IPR001564">
    <property type="entry name" value="Nucleoside_diP_kinase"/>
</dbReference>
<keyword evidence="5 9" id="KW-0418">Kinase</keyword>
<dbReference type="PROSITE" id="PS00469">
    <property type="entry name" value="NDPK"/>
    <property type="match status" value="1"/>
</dbReference>
<dbReference type="PROSITE" id="PS51374">
    <property type="entry name" value="NDPK_LIKE"/>
    <property type="match status" value="1"/>
</dbReference>
<dbReference type="InterPro" id="IPR036850">
    <property type="entry name" value="NDK-like_dom_sf"/>
</dbReference>
<dbReference type="CDD" id="cd04413">
    <property type="entry name" value="NDPk_I"/>
    <property type="match status" value="1"/>
</dbReference>
<evidence type="ECO:0000256" key="3">
    <source>
        <dbReference type="ARBA" id="ARBA00022679"/>
    </source>
</evidence>
<sequence length="204" mass="22726">MIDSRRGVTICIKKVAFLFTAFATAMVNAFAPSSSFIPAVSVNNVRTSGCALSMAMERTYIMVKPDGVQRGIVGNIISRFETKGYKLVAMKTKLATKEILDQHYCDLVEKGFFPKMRDYMMSGPVVCMIWEGKEAVTTGRKMLGATNPLASEPGTIRGDFCIEVGRNICHGSDSVENAEREIGLWFEEGEVIDWQSHSKDWIYE</sequence>
<reference evidence="11 12" key="1">
    <citation type="submission" date="2024-10" db="EMBL/GenBank/DDBJ databases">
        <title>Updated reference genomes for cyclostephanoid diatoms.</title>
        <authorList>
            <person name="Roberts W.R."/>
            <person name="Alverson A.J."/>
        </authorList>
    </citation>
    <scope>NUCLEOTIDE SEQUENCE [LARGE SCALE GENOMIC DNA]</scope>
    <source>
        <strain evidence="11 12">AJA228-03</strain>
    </source>
</reference>
<feature type="active site" description="Pros-phosphohistidine intermediate" evidence="7">
    <location>
        <position position="170"/>
    </location>
</feature>
<name>A0ABD3RU86_9STRA</name>
<dbReference type="AlphaFoldDB" id="A0ABD3RU86"/>
<feature type="binding site" evidence="7">
    <location>
        <position position="112"/>
    </location>
    <ligand>
        <name>ATP</name>
        <dbReference type="ChEBI" id="CHEBI:30616"/>
    </ligand>
</feature>
<comment type="caution">
    <text evidence="11">The sequence shown here is derived from an EMBL/GenBank/DDBJ whole genome shotgun (WGS) entry which is preliminary data.</text>
</comment>
<dbReference type="PRINTS" id="PR01243">
    <property type="entry name" value="NUCDPKINASE"/>
</dbReference>
<protein>
    <recommendedName>
        <fullName evidence="9">Nucleoside diphosphate kinase</fullName>
        <ecNumber evidence="9">2.7.4.6</ecNumber>
    </recommendedName>
</protein>
<dbReference type="PANTHER" id="PTHR11349">
    <property type="entry name" value="NUCLEOSIDE DIPHOSPHATE KINASE"/>
    <property type="match status" value="1"/>
</dbReference>
<dbReference type="HAMAP" id="MF_00451">
    <property type="entry name" value="NDP_kinase"/>
    <property type="match status" value="1"/>
</dbReference>
<comment type="catalytic activity">
    <reaction evidence="9">
        <text>a 2'-deoxyribonucleoside 5'-diphosphate + ATP = a 2'-deoxyribonucleoside 5'-triphosphate + ADP</text>
        <dbReference type="Rhea" id="RHEA:44640"/>
        <dbReference type="ChEBI" id="CHEBI:30616"/>
        <dbReference type="ChEBI" id="CHEBI:61560"/>
        <dbReference type="ChEBI" id="CHEBI:73316"/>
        <dbReference type="ChEBI" id="CHEBI:456216"/>
        <dbReference type="EC" id="2.7.4.6"/>
    </reaction>
</comment>
<dbReference type="Pfam" id="PF00334">
    <property type="entry name" value="NDK"/>
    <property type="match status" value="1"/>
</dbReference>
<feature type="binding site" evidence="7">
    <location>
        <position position="157"/>
    </location>
    <ligand>
        <name>ATP</name>
        <dbReference type="ChEBI" id="CHEBI:30616"/>
    </ligand>
</feature>
<feature type="binding site" evidence="7">
    <location>
        <position position="167"/>
    </location>
    <ligand>
        <name>ATP</name>
        <dbReference type="ChEBI" id="CHEBI:30616"/>
    </ligand>
</feature>
<evidence type="ECO:0000256" key="1">
    <source>
        <dbReference type="ARBA" id="ARBA00001946"/>
    </source>
</evidence>
<dbReference type="GO" id="GO:0005524">
    <property type="term" value="F:ATP binding"/>
    <property type="evidence" value="ECO:0007669"/>
    <property type="project" value="UniProtKB-KW"/>
</dbReference>
<evidence type="ECO:0000256" key="4">
    <source>
        <dbReference type="ARBA" id="ARBA00022741"/>
    </source>
</evidence>
<evidence type="ECO:0000256" key="8">
    <source>
        <dbReference type="RuleBase" id="RU004011"/>
    </source>
</evidence>
<dbReference type="EC" id="2.7.4.6" evidence="9"/>
<dbReference type="FunFam" id="3.30.70.141:FF:000002">
    <property type="entry name" value="Nucleoside diphosphate kinase"/>
    <property type="match status" value="1"/>
</dbReference>
<dbReference type="GO" id="GO:0004550">
    <property type="term" value="F:nucleoside diphosphate kinase activity"/>
    <property type="evidence" value="ECO:0007669"/>
    <property type="project" value="UniProtKB-EC"/>
</dbReference>
<evidence type="ECO:0000256" key="5">
    <source>
        <dbReference type="ARBA" id="ARBA00022777"/>
    </source>
</evidence>